<dbReference type="NCBIfam" id="TIGR01643">
    <property type="entry name" value="YD_repeat_2x"/>
    <property type="match status" value="6"/>
</dbReference>
<feature type="signal peptide" evidence="2">
    <location>
        <begin position="1"/>
        <end position="27"/>
    </location>
</feature>
<comment type="caution">
    <text evidence="4">The sequence shown here is derived from an EMBL/GenBank/DDBJ whole genome shotgun (WGS) entry which is preliminary data.</text>
</comment>
<dbReference type="InterPro" id="IPR022385">
    <property type="entry name" value="Rhs_assc_core"/>
</dbReference>
<evidence type="ECO:0000256" key="2">
    <source>
        <dbReference type="SAM" id="SignalP"/>
    </source>
</evidence>
<dbReference type="InterPro" id="IPR006530">
    <property type="entry name" value="YD"/>
</dbReference>
<proteinExistence type="predicted"/>
<dbReference type="EMBL" id="JBHSMT010000013">
    <property type="protein sequence ID" value="MFC5473998.1"/>
    <property type="molecule type" value="Genomic_DNA"/>
</dbReference>
<dbReference type="Gene3D" id="2.180.10.10">
    <property type="entry name" value="RHS repeat-associated core"/>
    <property type="match status" value="1"/>
</dbReference>
<organism evidence="4 5">
    <name type="scientific">Paraherbaspirillum soli</name>
    <dbReference type="NCBI Taxonomy" id="631222"/>
    <lineage>
        <taxon>Bacteria</taxon>
        <taxon>Pseudomonadati</taxon>
        <taxon>Pseudomonadota</taxon>
        <taxon>Betaproteobacteria</taxon>
        <taxon>Burkholderiales</taxon>
        <taxon>Oxalobacteraceae</taxon>
        <taxon>Paraherbaspirillum</taxon>
    </lineage>
</organism>
<dbReference type="PANTHER" id="PTHR32305:SF15">
    <property type="entry name" value="PROTEIN RHSA-RELATED"/>
    <property type="match status" value="1"/>
</dbReference>
<keyword evidence="2" id="KW-0732">Signal</keyword>
<sequence>MSGRFISKSIVGAVLLLGSLHGSIAAAQTAPNPATSFEYDAIGNPTKIIDQLGRVATQSYDGLGRLIQQTQQAPMAGGSNPTVSYSYDGLGQLSTVTDPRGLVTSYSADGLGNLTSISSPDTGTTTRAFDAVGNLTTSTDARGKTTSYSYDGINRLTRIAYASGTPTQFEYDGGASGAPNAKGHLTRMIDGSGQTTYAYDGFGRLLSKVQTIVSGATATSRSISYTYGGSDNAAGMLASMTYPSGNRINYGYDTAGRVNMLFLNPTNATGGGTNAGSTIPLLTGIGYQAFGAVNAWTWGNSNALSSSTYARGIDLNGRITSYPLGDLLNNGTNRSISYDAAGRIVSSSHIGSGTGNNAPANYNQGYGYDNLDRLTSVTGSSGANNQSFQYDASGNRIQATFGGSTYADIIAANSNRLSAIAGSAPPKNISYDAAGNLISDSSISYTYNDRGRMVSATNAGNTVTYSHNGIDQRVQKQGPATIVATGSNSYVYDEAGHLIGEYDVNGQVIEETVYLGDLPVAVLKQTVTGSGVNQITATNVYYVYADHINTPRVITQASDNKMVWRWDNADPFGMLPPDENPSGLGVFTYNQRFPGQLYDKETNNFYNIHRDYDPQQGRYLESDPIGLSGGINTYGYVGGNPIIRIDPRGLDWRESINNWWSSSVAAARSESPLEAFDRSISGFPAGVEIVGAGGVIKGVLAGVLKGVAACEIKATNAITKGEQVTEEIIRKAMEGAPLSSQQRGGISLPRVQEYVERLIQGEVAPAIKVDEGIIVDGNHRYVAGRVLGIEPEIQSWAGGRPSSVIPWSNIPINPEAWGW</sequence>
<accession>A0ABW0M742</accession>
<feature type="domain" description="Teneurin-like YD-shell" evidence="3">
    <location>
        <begin position="333"/>
        <end position="623"/>
    </location>
</feature>
<name>A0ABW0M742_9BURK</name>
<dbReference type="NCBIfam" id="TIGR03696">
    <property type="entry name" value="Rhs_assc_core"/>
    <property type="match status" value="1"/>
</dbReference>
<feature type="chain" id="PRO_5045574477" evidence="2">
    <location>
        <begin position="28"/>
        <end position="819"/>
    </location>
</feature>
<evidence type="ECO:0000313" key="4">
    <source>
        <dbReference type="EMBL" id="MFC5473998.1"/>
    </source>
</evidence>
<dbReference type="Pfam" id="PF05593">
    <property type="entry name" value="RHS_repeat"/>
    <property type="match status" value="4"/>
</dbReference>
<keyword evidence="5" id="KW-1185">Reference proteome</keyword>
<protein>
    <submittedName>
        <fullName evidence="4">RHS repeat-associated core domain-containing protein</fullName>
    </submittedName>
</protein>
<dbReference type="Pfam" id="PF25023">
    <property type="entry name" value="TEN_YD-shell"/>
    <property type="match status" value="1"/>
</dbReference>
<evidence type="ECO:0000259" key="3">
    <source>
        <dbReference type="Pfam" id="PF25023"/>
    </source>
</evidence>
<keyword evidence="1" id="KW-0677">Repeat</keyword>
<reference evidence="5" key="1">
    <citation type="journal article" date="2019" name="Int. J. Syst. Evol. Microbiol.">
        <title>The Global Catalogue of Microorganisms (GCM) 10K type strain sequencing project: providing services to taxonomists for standard genome sequencing and annotation.</title>
        <authorList>
            <consortium name="The Broad Institute Genomics Platform"/>
            <consortium name="The Broad Institute Genome Sequencing Center for Infectious Disease"/>
            <person name="Wu L."/>
            <person name="Ma J."/>
        </authorList>
    </citation>
    <scope>NUCLEOTIDE SEQUENCE [LARGE SCALE GENOMIC DNA]</scope>
    <source>
        <strain evidence="5">JCM 17066</strain>
    </source>
</reference>
<dbReference type="PANTHER" id="PTHR32305">
    <property type="match status" value="1"/>
</dbReference>
<gene>
    <name evidence="4" type="ORF">ACFPM8_08500</name>
</gene>
<evidence type="ECO:0000256" key="1">
    <source>
        <dbReference type="ARBA" id="ARBA00022737"/>
    </source>
</evidence>
<dbReference type="RefSeq" id="WP_378997038.1">
    <property type="nucleotide sequence ID" value="NZ_JBHSMT010000013.1"/>
</dbReference>
<dbReference type="InterPro" id="IPR031325">
    <property type="entry name" value="RHS_repeat"/>
</dbReference>
<dbReference type="Proteomes" id="UP001596045">
    <property type="component" value="Unassembled WGS sequence"/>
</dbReference>
<dbReference type="InterPro" id="IPR050708">
    <property type="entry name" value="T6SS_VgrG/RHS"/>
</dbReference>
<dbReference type="InterPro" id="IPR056823">
    <property type="entry name" value="TEN-like_YD-shell"/>
</dbReference>
<evidence type="ECO:0000313" key="5">
    <source>
        <dbReference type="Proteomes" id="UP001596045"/>
    </source>
</evidence>